<proteinExistence type="predicted"/>
<sequence>MNEKHEHEHKKLQILKLKLSYVLEECDKHIYRMTYATGKIQNFMPVNVEKYDSLTDEEIGHID</sequence>
<accession>A0A519BLV1</accession>
<dbReference type="Proteomes" id="UP000319296">
    <property type="component" value="Unassembled WGS sequence"/>
</dbReference>
<dbReference type="EMBL" id="SGBB01000012">
    <property type="protein sequence ID" value="RZD18235.1"/>
    <property type="molecule type" value="Genomic_DNA"/>
</dbReference>
<gene>
    <name evidence="1" type="ORF">EVG15_07195</name>
</gene>
<comment type="caution">
    <text evidence="1">The sequence shown here is derived from an EMBL/GenBank/DDBJ whole genome shotgun (WGS) entry which is preliminary data.</text>
</comment>
<name>A0A519BLV1_9DELT</name>
<reference evidence="1 2" key="1">
    <citation type="journal article" date="2019" name="ISME J.">
        <title>Insights into ecological role of a new deltaproteobacterial order Candidatus Acidulodesulfobacterales by metagenomics and metatranscriptomics.</title>
        <authorList>
            <person name="Tan S."/>
            <person name="Liu J."/>
            <person name="Fang Y."/>
            <person name="Hedlund B.P."/>
            <person name="Lian Z.H."/>
            <person name="Huang L.Y."/>
            <person name="Li J.T."/>
            <person name="Huang L.N."/>
            <person name="Li W.J."/>
            <person name="Jiang H.C."/>
            <person name="Dong H.L."/>
            <person name="Shu W.S."/>
        </authorList>
    </citation>
    <scope>NUCLEOTIDE SEQUENCE [LARGE SCALE GENOMIC DNA]</scope>
    <source>
        <strain evidence="1">AP1</strain>
    </source>
</reference>
<evidence type="ECO:0000313" key="2">
    <source>
        <dbReference type="Proteomes" id="UP000319296"/>
    </source>
</evidence>
<protein>
    <submittedName>
        <fullName evidence="1">Uncharacterized protein</fullName>
    </submittedName>
</protein>
<dbReference type="AlphaFoldDB" id="A0A519BLV1"/>
<organism evidence="1 2">
    <name type="scientific">Candidatus Acididesulfobacter diazotrophicus</name>
    <dbReference type="NCBI Taxonomy" id="2597226"/>
    <lineage>
        <taxon>Bacteria</taxon>
        <taxon>Deltaproteobacteria</taxon>
        <taxon>Candidatus Acidulodesulfobacterales</taxon>
        <taxon>Candidatus Acididesulfobacter</taxon>
    </lineage>
</organism>
<evidence type="ECO:0000313" key="1">
    <source>
        <dbReference type="EMBL" id="RZD18235.1"/>
    </source>
</evidence>